<protein>
    <submittedName>
        <fullName evidence="2">Uncharacterized protein</fullName>
    </submittedName>
</protein>
<reference evidence="3" key="1">
    <citation type="journal article" date="2017" name="Nucleic Acids Res.">
        <title>Proteogenomics produces comprehensive and highly accurate protein-coding gene annotation in a complete genome assembly of Malassezia sympodialis.</title>
        <authorList>
            <person name="Zhu Y."/>
            <person name="Engstroem P.G."/>
            <person name="Tellgren-Roth C."/>
            <person name="Baudo C.D."/>
            <person name="Kennell J.C."/>
            <person name="Sun S."/>
            <person name="Billmyre R.B."/>
            <person name="Schroeder M.S."/>
            <person name="Andersson A."/>
            <person name="Holm T."/>
            <person name="Sigurgeirsson B."/>
            <person name="Wu G."/>
            <person name="Sankaranarayanan S.R."/>
            <person name="Siddharthan R."/>
            <person name="Sanyal K."/>
            <person name="Lundeberg J."/>
            <person name="Nystedt B."/>
            <person name="Boekhout T."/>
            <person name="Dawson T.L. Jr."/>
            <person name="Heitman J."/>
            <person name="Scheynius A."/>
            <person name="Lehtioe J."/>
        </authorList>
    </citation>
    <scope>NUCLEOTIDE SEQUENCE [LARGE SCALE GENOMIC DNA]</scope>
    <source>
        <strain evidence="3">ATCC 42132</strain>
    </source>
</reference>
<gene>
    <name evidence="2" type="ORF">MSYG_1199</name>
</gene>
<dbReference type="VEuPathDB" id="FungiDB:MSYG_1199"/>
<accession>A0A1M8A309</accession>
<evidence type="ECO:0000313" key="3">
    <source>
        <dbReference type="Proteomes" id="UP000186303"/>
    </source>
</evidence>
<dbReference type="OMA" id="CDYDERY"/>
<feature type="compositionally biased region" description="Acidic residues" evidence="1">
    <location>
        <begin position="94"/>
        <end position="108"/>
    </location>
</feature>
<dbReference type="Proteomes" id="UP000186303">
    <property type="component" value="Chromosome 2"/>
</dbReference>
<feature type="region of interest" description="Disordered" evidence="1">
    <location>
        <begin position="94"/>
        <end position="126"/>
    </location>
</feature>
<dbReference type="AlphaFoldDB" id="A0A1M8A309"/>
<organism evidence="2 3">
    <name type="scientific">Malassezia sympodialis (strain ATCC 42132)</name>
    <name type="common">Atopic eczema-associated yeast</name>
    <dbReference type="NCBI Taxonomy" id="1230383"/>
    <lineage>
        <taxon>Eukaryota</taxon>
        <taxon>Fungi</taxon>
        <taxon>Dikarya</taxon>
        <taxon>Basidiomycota</taxon>
        <taxon>Ustilaginomycotina</taxon>
        <taxon>Malasseziomycetes</taxon>
        <taxon>Malasseziales</taxon>
        <taxon>Malasseziaceae</taxon>
        <taxon>Malassezia</taxon>
    </lineage>
</organism>
<dbReference type="EMBL" id="LT671822">
    <property type="protein sequence ID" value="SHO76860.1"/>
    <property type="molecule type" value="Genomic_DNA"/>
</dbReference>
<name>A0A1M8A309_MALS4</name>
<proteinExistence type="predicted"/>
<evidence type="ECO:0000256" key="1">
    <source>
        <dbReference type="SAM" id="MobiDB-lite"/>
    </source>
</evidence>
<evidence type="ECO:0000313" key="2">
    <source>
        <dbReference type="EMBL" id="SHO76860.1"/>
    </source>
</evidence>
<sequence length="209" mass="22856">MDDGARGASAVAAWCEAVGLGPDRRAATLWAQCVDRMPPHLLRIVGEQLSPAERGRVPQVRERRRQFAEREAPYELSAAVQRERYPGLWKELVAEEEGEQEDEAEAEEAAPKAPPPEDGDLGLLAPTGPAAQLHRSYLAAVDGAAVPIASTPAHLVAAFQQAIIAQFVAGTLRVDEALYACDYDERYDDPHPFRAQADEDAYFDEGYES</sequence>
<keyword evidence="3" id="KW-1185">Reference proteome</keyword>
<dbReference type="OrthoDB" id="3363576at2759"/>